<keyword evidence="2" id="KW-1185">Reference proteome</keyword>
<gene>
    <name evidence="1" type="ORF">GCM10022268_17370</name>
</gene>
<protein>
    <recommendedName>
        <fullName evidence="3">DUF4376 domain-containing protein</fullName>
    </recommendedName>
</protein>
<organism evidence="1 2">
    <name type="scientific">Sphingomonas cynarae</name>
    <dbReference type="NCBI Taxonomy" id="930197"/>
    <lineage>
        <taxon>Bacteria</taxon>
        <taxon>Pseudomonadati</taxon>
        <taxon>Pseudomonadota</taxon>
        <taxon>Alphaproteobacteria</taxon>
        <taxon>Sphingomonadales</taxon>
        <taxon>Sphingomonadaceae</taxon>
        <taxon>Sphingomonas</taxon>
    </lineage>
</organism>
<evidence type="ECO:0000313" key="2">
    <source>
        <dbReference type="Proteomes" id="UP001500523"/>
    </source>
</evidence>
<sequence>MFEHFVAYDLASGKELWRGSGPAGAALTQPLPNGVGILLVPQEVVMQIEIDLPALRTALMVGVDNAAERARARFITALPGQVGTYWMKAEVARRWLADNSASTVMLASEATARGMTIADLAAEVVANAEAWAFVADAIEGIRFTAKRAIAEAMTIGAIAEAAVVDWSVLDAPAA</sequence>
<comment type="caution">
    <text evidence="1">The sequence shown here is derived from an EMBL/GenBank/DDBJ whole genome shotgun (WGS) entry which is preliminary data.</text>
</comment>
<name>A0ABP7DQ05_9SPHN</name>
<dbReference type="RefSeq" id="WP_344692959.1">
    <property type="nucleotide sequence ID" value="NZ_BAABBF010000003.1"/>
</dbReference>
<evidence type="ECO:0008006" key="3">
    <source>
        <dbReference type="Google" id="ProtNLM"/>
    </source>
</evidence>
<accession>A0ABP7DQ05</accession>
<dbReference type="EMBL" id="BAABBF010000003">
    <property type="protein sequence ID" value="GAA3708575.1"/>
    <property type="molecule type" value="Genomic_DNA"/>
</dbReference>
<reference evidence="2" key="1">
    <citation type="journal article" date="2019" name="Int. J. Syst. Evol. Microbiol.">
        <title>The Global Catalogue of Microorganisms (GCM) 10K type strain sequencing project: providing services to taxonomists for standard genome sequencing and annotation.</title>
        <authorList>
            <consortium name="The Broad Institute Genomics Platform"/>
            <consortium name="The Broad Institute Genome Sequencing Center for Infectious Disease"/>
            <person name="Wu L."/>
            <person name="Ma J."/>
        </authorList>
    </citation>
    <scope>NUCLEOTIDE SEQUENCE [LARGE SCALE GENOMIC DNA]</scope>
    <source>
        <strain evidence="2">JCM 17498</strain>
    </source>
</reference>
<proteinExistence type="predicted"/>
<dbReference type="Proteomes" id="UP001500523">
    <property type="component" value="Unassembled WGS sequence"/>
</dbReference>
<evidence type="ECO:0000313" key="1">
    <source>
        <dbReference type="EMBL" id="GAA3708575.1"/>
    </source>
</evidence>